<organism evidence="1 2">
    <name type="scientific">Pseudodesulfovibrio sediminis</name>
    <dbReference type="NCBI Taxonomy" id="2810563"/>
    <lineage>
        <taxon>Bacteria</taxon>
        <taxon>Pseudomonadati</taxon>
        <taxon>Thermodesulfobacteriota</taxon>
        <taxon>Desulfovibrionia</taxon>
        <taxon>Desulfovibrionales</taxon>
        <taxon>Desulfovibrionaceae</taxon>
    </lineage>
</organism>
<sequence length="97" mass="11369">MNENKILYEALYEIVSELNDKNLSDAEIGRRVFPHSKDSVRVWRNARNQGRQLKFFEVRRIAQVLGVDIGYLSHMIEQRHQDKIKKKSLSIVPDSTT</sequence>
<protein>
    <recommendedName>
        <fullName evidence="3">HTH cro/C1-type domain-containing protein</fullName>
    </recommendedName>
</protein>
<reference evidence="1" key="1">
    <citation type="journal article" date="2022" name="Arch. Microbiol.">
        <title>Pseudodesulfovibrio sediminis sp. nov., a mesophilic and neutrophilic sulfate-reducing bacterium isolated from sediment of a brackish lake.</title>
        <authorList>
            <person name="Takahashi A."/>
            <person name="Kojima H."/>
            <person name="Watanabe M."/>
            <person name="Fukui M."/>
        </authorList>
    </citation>
    <scope>NUCLEOTIDE SEQUENCE</scope>
    <source>
        <strain evidence="1">SF6</strain>
    </source>
</reference>
<dbReference type="EMBL" id="AP024485">
    <property type="protein sequence ID" value="BCS87351.1"/>
    <property type="molecule type" value="Genomic_DNA"/>
</dbReference>
<dbReference type="RefSeq" id="WP_229593525.1">
    <property type="nucleotide sequence ID" value="NZ_AP024485.1"/>
</dbReference>
<dbReference type="Proteomes" id="UP001053296">
    <property type="component" value="Chromosome"/>
</dbReference>
<evidence type="ECO:0000313" key="2">
    <source>
        <dbReference type="Proteomes" id="UP001053296"/>
    </source>
</evidence>
<accession>A0ABN6EQC3</accession>
<evidence type="ECO:0008006" key="3">
    <source>
        <dbReference type="Google" id="ProtNLM"/>
    </source>
</evidence>
<name>A0ABN6EQC3_9BACT</name>
<gene>
    <name evidence="1" type="ORF">PSDVSF_05930</name>
</gene>
<evidence type="ECO:0000313" key="1">
    <source>
        <dbReference type="EMBL" id="BCS87351.1"/>
    </source>
</evidence>
<keyword evidence="2" id="KW-1185">Reference proteome</keyword>
<proteinExistence type="predicted"/>